<keyword evidence="2" id="KW-0686">Riboflavin biosynthesis</keyword>
<dbReference type="EMBL" id="CP074371">
    <property type="protein sequence ID" value="QVI19358.1"/>
    <property type="molecule type" value="Genomic_DNA"/>
</dbReference>
<dbReference type="RefSeq" id="WP_213555391.1">
    <property type="nucleotide sequence ID" value="NZ_JBHXAJ010000006.1"/>
</dbReference>
<dbReference type="Pfam" id="PF00925">
    <property type="entry name" value="GTP_cyclohydro2"/>
    <property type="match status" value="1"/>
</dbReference>
<evidence type="ECO:0000256" key="1">
    <source>
        <dbReference type="ARBA" id="ARBA00005104"/>
    </source>
</evidence>
<dbReference type="PANTHER" id="PTHR21327">
    <property type="entry name" value="GTP CYCLOHYDROLASE II-RELATED"/>
    <property type="match status" value="1"/>
</dbReference>
<protein>
    <submittedName>
        <fullName evidence="5">GTP cyclohydrolase</fullName>
    </submittedName>
</protein>
<proteinExistence type="predicted"/>
<reference evidence="5 6" key="1">
    <citation type="submission" date="2021-04" db="EMBL/GenBank/DDBJ databases">
        <title>Nocardia tengchongensis.</title>
        <authorList>
            <person name="Zhuang k."/>
            <person name="Ran Y."/>
            <person name="Li W."/>
        </authorList>
    </citation>
    <scope>NUCLEOTIDE SEQUENCE [LARGE SCALE GENOMIC DNA]</scope>
    <source>
        <strain evidence="5 6">CFH S0057</strain>
    </source>
</reference>
<dbReference type="Proteomes" id="UP000683310">
    <property type="component" value="Chromosome"/>
</dbReference>
<organism evidence="5 6">
    <name type="scientific">Nocardia tengchongensis</name>
    <dbReference type="NCBI Taxonomy" id="2055889"/>
    <lineage>
        <taxon>Bacteria</taxon>
        <taxon>Bacillati</taxon>
        <taxon>Actinomycetota</taxon>
        <taxon>Actinomycetes</taxon>
        <taxon>Mycobacteriales</taxon>
        <taxon>Nocardiaceae</taxon>
        <taxon>Nocardia</taxon>
    </lineage>
</organism>
<name>A0ABX8CKI1_9NOCA</name>
<evidence type="ECO:0000256" key="2">
    <source>
        <dbReference type="ARBA" id="ARBA00022619"/>
    </source>
</evidence>
<accession>A0ABX8CKI1</accession>
<sequence>MAAHADGAEAYPVSAILERIRREFSATILGRRSDARFRDTDNPDLLGTYHSLMGAGPAKSVSRQAMWASLDHASHRITRKGQQMRVRVTGLPTDIEAGHILAFGSIEDDCLVRIHSQCLYGESLAFQDCDCGPQLERSLDLIQAAGSGILVYLNQEGRGYGLLAKARGYEISEKNRLDTYDSYLSLGYTEDKRDYTLAAQTLAKLGLSSIQLMTNNPHKLQAVRDADIHATVIPLRTPPRTLREADYQAAKRRHGHWLPTDDPPWSPDL</sequence>
<dbReference type="PANTHER" id="PTHR21327:SF18">
    <property type="entry name" value="3,4-DIHYDROXY-2-BUTANONE 4-PHOSPHATE SYNTHASE"/>
    <property type="match status" value="1"/>
</dbReference>
<keyword evidence="3" id="KW-0479">Metal-binding</keyword>
<gene>
    <name evidence="5" type="ORF">KHQ06_23440</name>
</gene>
<keyword evidence="6" id="KW-1185">Reference proteome</keyword>
<dbReference type="InterPro" id="IPR036144">
    <property type="entry name" value="RibA-like_sf"/>
</dbReference>
<evidence type="ECO:0000313" key="5">
    <source>
        <dbReference type="EMBL" id="QVI19358.1"/>
    </source>
</evidence>
<dbReference type="InterPro" id="IPR032677">
    <property type="entry name" value="GTP_cyclohydro_II"/>
</dbReference>
<evidence type="ECO:0000256" key="3">
    <source>
        <dbReference type="ARBA" id="ARBA00022723"/>
    </source>
</evidence>
<evidence type="ECO:0000313" key="6">
    <source>
        <dbReference type="Proteomes" id="UP000683310"/>
    </source>
</evidence>
<comment type="pathway">
    <text evidence="1">Cofactor biosynthesis; riboflavin biosynthesis.</text>
</comment>
<feature type="domain" description="GTP cyclohydrolase II" evidence="4">
    <location>
        <begin position="100"/>
        <end position="229"/>
    </location>
</feature>
<evidence type="ECO:0000259" key="4">
    <source>
        <dbReference type="Pfam" id="PF00925"/>
    </source>
</evidence>
<dbReference type="SUPFAM" id="SSF142695">
    <property type="entry name" value="RibA-like"/>
    <property type="match status" value="1"/>
</dbReference>
<dbReference type="Gene3D" id="3.40.50.10990">
    <property type="entry name" value="GTP cyclohydrolase II"/>
    <property type="match status" value="1"/>
</dbReference>